<reference evidence="1 2" key="1">
    <citation type="submission" date="2024-01" db="EMBL/GenBank/DDBJ databases">
        <authorList>
            <person name="Waweru B."/>
        </authorList>
    </citation>
    <scope>NUCLEOTIDE SEQUENCE [LARGE SCALE GENOMIC DNA]</scope>
</reference>
<keyword evidence="2" id="KW-1185">Reference proteome</keyword>
<name>A0AAV1SFY1_9ROSI</name>
<evidence type="ECO:0000313" key="1">
    <source>
        <dbReference type="EMBL" id="CAK7350351.1"/>
    </source>
</evidence>
<dbReference type="AlphaFoldDB" id="A0AAV1SFY1"/>
<evidence type="ECO:0000313" key="2">
    <source>
        <dbReference type="Proteomes" id="UP001314170"/>
    </source>
</evidence>
<dbReference type="Proteomes" id="UP001314170">
    <property type="component" value="Unassembled WGS sequence"/>
</dbReference>
<proteinExistence type="predicted"/>
<accession>A0AAV1SFY1</accession>
<gene>
    <name evidence="1" type="ORF">DCAF_LOCUS23079</name>
</gene>
<protein>
    <submittedName>
        <fullName evidence="1">Uncharacterized protein</fullName>
    </submittedName>
</protein>
<sequence length="138" mass="15604">MSEVVMILEGKSKMKASSFNVPYSADDFAKAKAVACLIPYVRSGNNCTERSSNVVSYDIVSQDEDAYGIFEDCSSEMVDKTDSLTNLNRQDILISCFLNNHSCYIRLYDVVWDVIEYFVVHIGMLKGFPKSLLLYLQL</sequence>
<dbReference type="EMBL" id="CAWUPB010001184">
    <property type="protein sequence ID" value="CAK7350351.1"/>
    <property type="molecule type" value="Genomic_DNA"/>
</dbReference>
<comment type="caution">
    <text evidence="1">The sequence shown here is derived from an EMBL/GenBank/DDBJ whole genome shotgun (WGS) entry which is preliminary data.</text>
</comment>
<organism evidence="1 2">
    <name type="scientific">Dovyalis caffra</name>
    <dbReference type="NCBI Taxonomy" id="77055"/>
    <lineage>
        <taxon>Eukaryota</taxon>
        <taxon>Viridiplantae</taxon>
        <taxon>Streptophyta</taxon>
        <taxon>Embryophyta</taxon>
        <taxon>Tracheophyta</taxon>
        <taxon>Spermatophyta</taxon>
        <taxon>Magnoliopsida</taxon>
        <taxon>eudicotyledons</taxon>
        <taxon>Gunneridae</taxon>
        <taxon>Pentapetalae</taxon>
        <taxon>rosids</taxon>
        <taxon>fabids</taxon>
        <taxon>Malpighiales</taxon>
        <taxon>Salicaceae</taxon>
        <taxon>Flacourtieae</taxon>
        <taxon>Dovyalis</taxon>
    </lineage>
</organism>